<dbReference type="InterPro" id="IPR036162">
    <property type="entry name" value="Resolvase-like_N_sf"/>
</dbReference>
<protein>
    <recommendedName>
        <fullName evidence="10">Recombinase family protein</fullName>
    </recommendedName>
</protein>
<dbReference type="Pfam" id="PF07508">
    <property type="entry name" value="Recombinase"/>
    <property type="match status" value="1"/>
</dbReference>
<dbReference type="InterPro" id="IPR038109">
    <property type="entry name" value="DNA_bind_recomb_sf"/>
</dbReference>
<dbReference type="InterPro" id="IPR011109">
    <property type="entry name" value="DNA_bind_recombinase_dom"/>
</dbReference>
<keyword evidence="2" id="KW-0238">DNA-binding</keyword>
<dbReference type="Pfam" id="PF13408">
    <property type="entry name" value="Zn_ribbon_recom"/>
    <property type="match status" value="1"/>
</dbReference>
<reference evidence="8 9" key="1">
    <citation type="submission" date="2019-11" db="EMBL/GenBank/DDBJ databases">
        <title>Whole Genome Sequencing and Comparative Genomic Analyses of Lysinibacillus pakistanensis LZH-9, a Halotolerant Strain with Excellent COD Removal Capability.</title>
        <authorList>
            <person name="Zhou H."/>
        </authorList>
    </citation>
    <scope>NUCLEOTIDE SEQUENCE [LARGE SCALE GENOMIC DNA]</scope>
    <source>
        <strain evidence="8 9">LZH-9</strain>
    </source>
</reference>
<gene>
    <name evidence="8" type="ORF">GDS87_06805</name>
</gene>
<name>A0ABX6D796_9BACI</name>
<evidence type="ECO:0000259" key="6">
    <source>
        <dbReference type="PROSITE" id="PS51736"/>
    </source>
</evidence>
<evidence type="ECO:0000259" key="7">
    <source>
        <dbReference type="PROSITE" id="PS51737"/>
    </source>
</evidence>
<dbReference type="PANTHER" id="PTHR30461:SF23">
    <property type="entry name" value="DNA RECOMBINASE-RELATED"/>
    <property type="match status" value="1"/>
</dbReference>
<evidence type="ECO:0008006" key="10">
    <source>
        <dbReference type="Google" id="ProtNLM"/>
    </source>
</evidence>
<feature type="domain" description="Resolvase/invertase-type recombinase catalytic" evidence="6">
    <location>
        <begin position="3"/>
        <end position="151"/>
    </location>
</feature>
<dbReference type="EMBL" id="CP045835">
    <property type="protein sequence ID" value="QGG50679.1"/>
    <property type="molecule type" value="Genomic_DNA"/>
</dbReference>
<dbReference type="PROSITE" id="PS00397">
    <property type="entry name" value="RECOMBINASES_1"/>
    <property type="match status" value="1"/>
</dbReference>
<evidence type="ECO:0000256" key="5">
    <source>
        <dbReference type="SAM" id="Coils"/>
    </source>
</evidence>
<dbReference type="InterPro" id="IPR006118">
    <property type="entry name" value="Recombinase_CS"/>
</dbReference>
<evidence type="ECO:0000256" key="2">
    <source>
        <dbReference type="ARBA" id="ARBA00023125"/>
    </source>
</evidence>
<sequence length="476" mass="54973">MMKCVIYVRVSTDEQAKHGFSIAAQIEKLEAYCVSQGWEIVEKPYIDDGYSAKDLNRPHFQNMLNRIKQGGIDVLLVYKLDRLTRSVPDLHTILAKLDQYECKFKSATEVYDTTNAIGRLFITLVAAIAQWERENTAERVRFGLEKKVKLGRWKGGTPPFGYKVIDGELVKDEEEAQIVKEIFKLARSIGFYTLARQLTSKGIPTRRGGGWHVDSVRDIANNPTYAGYLMFSSNPKDIKKPPRKRELFEGNHERIIDRDEFWELQDLLDKRRTFGGKRETSNYYFSSILKCARCGHSMSGHKVGKKKNYRCSGKKAGKTCTSHMILESNLVQTVFAQWDDLVGSHFKSNEGESNFPKAQFSSLQQELASIQKLLLKKKTMFENDIIDIDELIRETEKLRGKEKEIQRELKNIQQQATRHHKEIRSIIRNIDTLWLNADDYERKQLMTTIFEQIVIDTKDDFISSKQAREIIIVAAK</sequence>
<dbReference type="Gene3D" id="3.40.50.1390">
    <property type="entry name" value="Resolvase, N-terminal catalytic domain"/>
    <property type="match status" value="1"/>
</dbReference>
<evidence type="ECO:0000256" key="1">
    <source>
        <dbReference type="ARBA" id="ARBA00022908"/>
    </source>
</evidence>
<feature type="active site" description="O-(5'-phospho-DNA)-serine intermediate" evidence="4">
    <location>
        <position position="11"/>
    </location>
</feature>
<dbReference type="InterPro" id="IPR006119">
    <property type="entry name" value="Resolv_N"/>
</dbReference>
<dbReference type="Pfam" id="PF00239">
    <property type="entry name" value="Resolvase"/>
    <property type="match status" value="1"/>
</dbReference>
<dbReference type="Proteomes" id="UP000373269">
    <property type="component" value="Chromosome"/>
</dbReference>
<evidence type="ECO:0000256" key="3">
    <source>
        <dbReference type="ARBA" id="ARBA00023172"/>
    </source>
</evidence>
<keyword evidence="5" id="KW-0175">Coiled coil</keyword>
<dbReference type="SMART" id="SM00857">
    <property type="entry name" value="Resolvase"/>
    <property type="match status" value="1"/>
</dbReference>
<keyword evidence="9" id="KW-1185">Reference proteome</keyword>
<feature type="domain" description="Recombinase" evidence="7">
    <location>
        <begin position="159"/>
        <end position="274"/>
    </location>
</feature>
<organism evidence="8 9">
    <name type="scientific">Lysinibacillus pakistanensis</name>
    <dbReference type="NCBI Taxonomy" id="759811"/>
    <lineage>
        <taxon>Bacteria</taxon>
        <taxon>Bacillati</taxon>
        <taxon>Bacillota</taxon>
        <taxon>Bacilli</taxon>
        <taxon>Bacillales</taxon>
        <taxon>Bacillaceae</taxon>
        <taxon>Lysinibacillus</taxon>
    </lineage>
</organism>
<feature type="coiled-coil region" evidence="5">
    <location>
        <begin position="388"/>
        <end position="422"/>
    </location>
</feature>
<dbReference type="InterPro" id="IPR025827">
    <property type="entry name" value="Zn_ribbon_recom_dom"/>
</dbReference>
<keyword evidence="3" id="KW-0233">DNA recombination</keyword>
<dbReference type="PROSITE" id="PS51737">
    <property type="entry name" value="RECOMBINASE_DNA_BIND"/>
    <property type="match status" value="1"/>
</dbReference>
<evidence type="ECO:0000313" key="9">
    <source>
        <dbReference type="Proteomes" id="UP000373269"/>
    </source>
</evidence>
<dbReference type="SUPFAM" id="SSF53041">
    <property type="entry name" value="Resolvase-like"/>
    <property type="match status" value="1"/>
</dbReference>
<evidence type="ECO:0000256" key="4">
    <source>
        <dbReference type="PROSITE-ProRule" id="PRU10137"/>
    </source>
</evidence>
<keyword evidence="1" id="KW-0229">DNA integration</keyword>
<dbReference type="PANTHER" id="PTHR30461">
    <property type="entry name" value="DNA-INVERTASE FROM LAMBDOID PROPHAGE"/>
    <property type="match status" value="1"/>
</dbReference>
<dbReference type="InterPro" id="IPR050639">
    <property type="entry name" value="SSR_resolvase"/>
</dbReference>
<accession>A0ABX6D796</accession>
<evidence type="ECO:0000313" key="8">
    <source>
        <dbReference type="EMBL" id="QGG50679.1"/>
    </source>
</evidence>
<dbReference type="Gene3D" id="3.90.1750.20">
    <property type="entry name" value="Putative Large Serine Recombinase, Chain B, Domain 2"/>
    <property type="match status" value="1"/>
</dbReference>
<dbReference type="PROSITE" id="PS51736">
    <property type="entry name" value="RECOMBINASES_3"/>
    <property type="match status" value="1"/>
</dbReference>
<dbReference type="CDD" id="cd00338">
    <property type="entry name" value="Ser_Recombinase"/>
    <property type="match status" value="1"/>
</dbReference>
<proteinExistence type="predicted"/>